<dbReference type="NCBIfam" id="TIGR00214">
    <property type="entry name" value="lipB"/>
    <property type="match status" value="1"/>
</dbReference>
<dbReference type="PANTHER" id="PTHR10993">
    <property type="entry name" value="OCTANOYLTRANSFERASE"/>
    <property type="match status" value="1"/>
</dbReference>
<comment type="pathway">
    <text evidence="1">Protein modification; protein lipoylation via endogenous pathway; protein N(6)-(lipoyl)lysine from octanoyl-[acyl-carrier-protein]: step 1/2.</text>
</comment>
<evidence type="ECO:0000256" key="2">
    <source>
        <dbReference type="ARBA" id="ARBA00012334"/>
    </source>
</evidence>
<dbReference type="EC" id="2.3.1.181" evidence="2"/>
<protein>
    <recommendedName>
        <fullName evidence="2">lipoyl(octanoyl) transferase</fullName>
        <ecNumber evidence="2">2.3.1.181</ecNumber>
    </recommendedName>
</protein>
<gene>
    <name evidence="6" type="ORF">UFOPK3574_00077</name>
</gene>
<accession>A0A6J5YLR6</accession>
<evidence type="ECO:0000256" key="1">
    <source>
        <dbReference type="ARBA" id="ARBA00004821"/>
    </source>
</evidence>
<dbReference type="GO" id="GO:0009249">
    <property type="term" value="P:protein lipoylation"/>
    <property type="evidence" value="ECO:0007669"/>
    <property type="project" value="InterPro"/>
</dbReference>
<dbReference type="InterPro" id="IPR020605">
    <property type="entry name" value="Octanoyltransferase_CS"/>
</dbReference>
<dbReference type="PROSITE" id="PS01313">
    <property type="entry name" value="LIPB"/>
    <property type="match status" value="1"/>
</dbReference>
<dbReference type="SUPFAM" id="SSF55681">
    <property type="entry name" value="Class II aaRS and biotin synthetases"/>
    <property type="match status" value="1"/>
</dbReference>
<reference evidence="6" key="1">
    <citation type="submission" date="2020-05" db="EMBL/GenBank/DDBJ databases">
        <authorList>
            <person name="Chiriac C."/>
            <person name="Salcher M."/>
            <person name="Ghai R."/>
            <person name="Kavagutti S V."/>
        </authorList>
    </citation>
    <scope>NUCLEOTIDE SEQUENCE</scope>
</reference>
<dbReference type="PIRSF" id="PIRSF016262">
    <property type="entry name" value="LPLase"/>
    <property type="match status" value="1"/>
</dbReference>
<sequence>MPLQSPASATKDTPHISVNHLGLLDYEKSLALQRRIHGEVSSGKSSNTLLLLEHPSVYTAGKRTQSFEMPSDGTPVVHVDRGGRITWHGPGQLVGYPIVKLSKPSELVGFVRTLESALIKVCEEVGVKAQRVEGRSGVWICDYKGDRKIAAIGIRVASGVTMHGFALNVSPDLSKFSQIVPCGIDDAQVTSLALELARAIDIAEIAPIVEKHLVEALGKVSL</sequence>
<dbReference type="AlphaFoldDB" id="A0A6J5YLR6"/>
<dbReference type="Pfam" id="PF21948">
    <property type="entry name" value="LplA-B_cat"/>
    <property type="match status" value="1"/>
</dbReference>
<keyword evidence="3" id="KW-0808">Transferase</keyword>
<dbReference type="HAMAP" id="MF_00013">
    <property type="entry name" value="LipB"/>
    <property type="match status" value="1"/>
</dbReference>
<dbReference type="InterPro" id="IPR004143">
    <property type="entry name" value="BPL_LPL_catalytic"/>
</dbReference>
<dbReference type="UniPathway" id="UPA00538">
    <property type="reaction ID" value="UER00592"/>
</dbReference>
<evidence type="ECO:0000259" key="5">
    <source>
        <dbReference type="PROSITE" id="PS51733"/>
    </source>
</evidence>
<dbReference type="InterPro" id="IPR000544">
    <property type="entry name" value="Octanoyltransferase"/>
</dbReference>
<keyword evidence="4" id="KW-0012">Acyltransferase</keyword>
<evidence type="ECO:0000256" key="4">
    <source>
        <dbReference type="ARBA" id="ARBA00023315"/>
    </source>
</evidence>
<dbReference type="InterPro" id="IPR045864">
    <property type="entry name" value="aa-tRNA-synth_II/BPL/LPL"/>
</dbReference>
<name>A0A6J5YLR6_9ZZZZ</name>
<dbReference type="EMBL" id="CAESAF010000002">
    <property type="protein sequence ID" value="CAB4329927.1"/>
    <property type="molecule type" value="Genomic_DNA"/>
</dbReference>
<dbReference type="Gene3D" id="3.30.930.10">
    <property type="entry name" value="Bira Bifunctional Protein, Domain 2"/>
    <property type="match status" value="1"/>
</dbReference>
<dbReference type="CDD" id="cd16444">
    <property type="entry name" value="LipB"/>
    <property type="match status" value="1"/>
</dbReference>
<evidence type="ECO:0000256" key="3">
    <source>
        <dbReference type="ARBA" id="ARBA00022679"/>
    </source>
</evidence>
<dbReference type="NCBIfam" id="NF010925">
    <property type="entry name" value="PRK14345.1"/>
    <property type="match status" value="1"/>
</dbReference>
<feature type="domain" description="BPL/LPL catalytic" evidence="5">
    <location>
        <begin position="43"/>
        <end position="221"/>
    </location>
</feature>
<organism evidence="6">
    <name type="scientific">freshwater metagenome</name>
    <dbReference type="NCBI Taxonomy" id="449393"/>
    <lineage>
        <taxon>unclassified sequences</taxon>
        <taxon>metagenomes</taxon>
        <taxon>ecological metagenomes</taxon>
    </lineage>
</organism>
<dbReference type="GO" id="GO:0033819">
    <property type="term" value="F:lipoyl(octanoyl) transferase activity"/>
    <property type="evidence" value="ECO:0007669"/>
    <property type="project" value="UniProtKB-EC"/>
</dbReference>
<dbReference type="PANTHER" id="PTHR10993:SF7">
    <property type="entry name" value="LIPOYLTRANSFERASE 2, MITOCHONDRIAL-RELATED"/>
    <property type="match status" value="1"/>
</dbReference>
<dbReference type="PROSITE" id="PS51733">
    <property type="entry name" value="BPL_LPL_CATALYTIC"/>
    <property type="match status" value="1"/>
</dbReference>
<proteinExistence type="inferred from homology"/>
<evidence type="ECO:0000313" key="6">
    <source>
        <dbReference type="EMBL" id="CAB4329927.1"/>
    </source>
</evidence>